<evidence type="ECO:0000313" key="2">
    <source>
        <dbReference type="Proteomes" id="UP000176998"/>
    </source>
</evidence>
<reference evidence="1 2" key="1">
    <citation type="submission" date="2016-09" db="EMBL/GenBank/DDBJ databases">
        <authorList>
            <person name="Capua I."/>
            <person name="De Benedictis P."/>
            <person name="Joannis T."/>
            <person name="Lombin L.H."/>
            <person name="Cattoli G."/>
        </authorList>
    </citation>
    <scope>NUCLEOTIDE SEQUENCE [LARGE SCALE GENOMIC DNA]</scope>
    <source>
        <strain evidence="1 2">IMI 309357</strain>
    </source>
</reference>
<proteinExistence type="predicted"/>
<keyword evidence="2" id="KW-1185">Reference proteome</keyword>
<evidence type="ECO:0000313" key="1">
    <source>
        <dbReference type="EMBL" id="OHE95547.1"/>
    </source>
</evidence>
<name>A0A1G4B2E7_9PEZI</name>
<gene>
    <name evidence="1" type="ORF">CORC01_09137</name>
</gene>
<dbReference type="EMBL" id="MJBS01000081">
    <property type="protein sequence ID" value="OHE95547.1"/>
    <property type="molecule type" value="Genomic_DNA"/>
</dbReference>
<sequence>MIQSPATKAPARIIFDVVAFAFVHVVHPTEKARLSSRIVARRLLFRFRSSLSQLVHSSYMMFLDASRDFATAISLVVARHTHPPYAPFNGVAR</sequence>
<dbReference type="RefSeq" id="XP_022472709.1">
    <property type="nucleotide sequence ID" value="XM_022620767.1"/>
</dbReference>
<protein>
    <submittedName>
        <fullName evidence="1">Uncharacterized protein</fullName>
    </submittedName>
</protein>
<comment type="caution">
    <text evidence="1">The sequence shown here is derived from an EMBL/GenBank/DDBJ whole genome shotgun (WGS) entry which is preliminary data.</text>
</comment>
<accession>A0A1G4B2E7</accession>
<dbReference type="AlphaFoldDB" id="A0A1G4B2E7"/>
<organism evidence="1 2">
    <name type="scientific">Colletotrichum orchidophilum</name>
    <dbReference type="NCBI Taxonomy" id="1209926"/>
    <lineage>
        <taxon>Eukaryota</taxon>
        <taxon>Fungi</taxon>
        <taxon>Dikarya</taxon>
        <taxon>Ascomycota</taxon>
        <taxon>Pezizomycotina</taxon>
        <taxon>Sordariomycetes</taxon>
        <taxon>Hypocreomycetidae</taxon>
        <taxon>Glomerellales</taxon>
        <taxon>Glomerellaceae</taxon>
        <taxon>Colletotrichum</taxon>
    </lineage>
</organism>
<dbReference type="GeneID" id="34562277"/>
<dbReference type="Proteomes" id="UP000176998">
    <property type="component" value="Unassembled WGS sequence"/>
</dbReference>